<evidence type="ECO:0000313" key="2">
    <source>
        <dbReference type="EMBL" id="MBB4101278.1"/>
    </source>
</evidence>
<sequence>MIWLLIAIVVGLALVLLTCAASKSSRKSRMDKIATIAQSVGIAASLFIFGLQECQREFSEKEKSDQAIAQILLTSYDPGAVDEAFGALKLAEGPDLSESVRAEFNGKAKTLTSYFWAVDRCVTTKLCANDLAKKTFCEDFRRYENALARVNGIQAMQRELKFFEAMRSCPGSQG</sequence>
<accession>A0A7W6JXD8</accession>
<keyword evidence="3" id="KW-1185">Reference proteome</keyword>
<reference evidence="2 3" key="1">
    <citation type="submission" date="2020-08" db="EMBL/GenBank/DDBJ databases">
        <title>Genomic Encyclopedia of Type Strains, Phase IV (KMG-IV): sequencing the most valuable type-strain genomes for metagenomic binning, comparative biology and taxonomic classification.</title>
        <authorList>
            <person name="Goeker M."/>
        </authorList>
    </citation>
    <scope>NUCLEOTIDE SEQUENCE [LARGE SCALE GENOMIC DNA]</scope>
    <source>
        <strain evidence="2 3">DSM 101806</strain>
    </source>
</reference>
<keyword evidence="1" id="KW-0812">Transmembrane</keyword>
<name>A0A7W6JXD8_9SPHN</name>
<keyword evidence="1" id="KW-1133">Transmembrane helix</keyword>
<feature type="transmembrane region" description="Helical" evidence="1">
    <location>
        <begin position="32"/>
        <end position="51"/>
    </location>
</feature>
<evidence type="ECO:0000313" key="3">
    <source>
        <dbReference type="Proteomes" id="UP000557392"/>
    </source>
</evidence>
<evidence type="ECO:0008006" key="4">
    <source>
        <dbReference type="Google" id="ProtNLM"/>
    </source>
</evidence>
<keyword evidence="1" id="KW-0472">Membrane</keyword>
<evidence type="ECO:0000256" key="1">
    <source>
        <dbReference type="SAM" id="Phobius"/>
    </source>
</evidence>
<proteinExistence type="predicted"/>
<organism evidence="2 3">
    <name type="scientific">Sphingomonas kyeonggiensis</name>
    <dbReference type="NCBI Taxonomy" id="1268553"/>
    <lineage>
        <taxon>Bacteria</taxon>
        <taxon>Pseudomonadati</taxon>
        <taxon>Pseudomonadota</taxon>
        <taxon>Alphaproteobacteria</taxon>
        <taxon>Sphingomonadales</taxon>
        <taxon>Sphingomonadaceae</taxon>
        <taxon>Sphingomonas</taxon>
    </lineage>
</organism>
<gene>
    <name evidence="2" type="ORF">GGR46_004868</name>
</gene>
<comment type="caution">
    <text evidence="2">The sequence shown here is derived from an EMBL/GenBank/DDBJ whole genome shotgun (WGS) entry which is preliminary data.</text>
</comment>
<dbReference type="Proteomes" id="UP000557392">
    <property type="component" value="Unassembled WGS sequence"/>
</dbReference>
<dbReference type="RefSeq" id="WP_184000621.1">
    <property type="nucleotide sequence ID" value="NZ_JACIEH010000005.1"/>
</dbReference>
<protein>
    <recommendedName>
        <fullName evidence="4">DUF4760 domain-containing protein</fullName>
    </recommendedName>
</protein>
<dbReference type="AlphaFoldDB" id="A0A7W6JXD8"/>
<dbReference type="EMBL" id="JACIEH010000005">
    <property type="protein sequence ID" value="MBB4101278.1"/>
    <property type="molecule type" value="Genomic_DNA"/>
</dbReference>